<dbReference type="Proteomes" id="UP001374584">
    <property type="component" value="Unassembled WGS sequence"/>
</dbReference>
<comment type="caution">
    <text evidence="1">The sequence shown here is derived from an EMBL/GenBank/DDBJ whole genome shotgun (WGS) entry which is preliminary data.</text>
</comment>
<protein>
    <submittedName>
        <fullName evidence="1">Uncharacterized protein</fullName>
    </submittedName>
</protein>
<gene>
    <name evidence="1" type="ORF">VNO80_23040</name>
</gene>
<proteinExistence type="predicted"/>
<reference evidence="1 2" key="1">
    <citation type="submission" date="2024-01" db="EMBL/GenBank/DDBJ databases">
        <title>The genomes of 5 underutilized Papilionoideae crops provide insights into root nodulation and disease resistanc.</title>
        <authorList>
            <person name="Jiang F."/>
        </authorList>
    </citation>
    <scope>NUCLEOTIDE SEQUENCE [LARGE SCALE GENOMIC DNA]</scope>
    <source>
        <strain evidence="1">JINMINGXINNONG_FW02</strain>
        <tissue evidence="1">Leaves</tissue>
    </source>
</reference>
<sequence length="101" mass="11514">MKRNFNSDLGQYLERIPSRKGGVEMYQLNIKCGYMRDGEERRWNGQKRKKSGIGAGTECSVFRLGNWKLEMGNGKWEMNEFGIDCSSAIPPNSSTTTCPQR</sequence>
<evidence type="ECO:0000313" key="2">
    <source>
        <dbReference type="Proteomes" id="UP001374584"/>
    </source>
</evidence>
<evidence type="ECO:0000313" key="1">
    <source>
        <dbReference type="EMBL" id="KAK7348482.1"/>
    </source>
</evidence>
<name>A0AAN9QUM3_PHACN</name>
<organism evidence="1 2">
    <name type="scientific">Phaseolus coccineus</name>
    <name type="common">Scarlet runner bean</name>
    <name type="synonym">Phaseolus multiflorus</name>
    <dbReference type="NCBI Taxonomy" id="3886"/>
    <lineage>
        <taxon>Eukaryota</taxon>
        <taxon>Viridiplantae</taxon>
        <taxon>Streptophyta</taxon>
        <taxon>Embryophyta</taxon>
        <taxon>Tracheophyta</taxon>
        <taxon>Spermatophyta</taxon>
        <taxon>Magnoliopsida</taxon>
        <taxon>eudicotyledons</taxon>
        <taxon>Gunneridae</taxon>
        <taxon>Pentapetalae</taxon>
        <taxon>rosids</taxon>
        <taxon>fabids</taxon>
        <taxon>Fabales</taxon>
        <taxon>Fabaceae</taxon>
        <taxon>Papilionoideae</taxon>
        <taxon>50 kb inversion clade</taxon>
        <taxon>NPAAA clade</taxon>
        <taxon>indigoferoid/millettioid clade</taxon>
        <taxon>Phaseoleae</taxon>
        <taxon>Phaseolus</taxon>
    </lineage>
</organism>
<dbReference type="AlphaFoldDB" id="A0AAN9QUM3"/>
<keyword evidence="2" id="KW-1185">Reference proteome</keyword>
<dbReference type="EMBL" id="JAYMYR010000008">
    <property type="protein sequence ID" value="KAK7348482.1"/>
    <property type="molecule type" value="Genomic_DNA"/>
</dbReference>
<accession>A0AAN9QUM3</accession>